<comment type="caution">
    <text evidence="3">The sequence shown here is derived from an EMBL/GenBank/DDBJ whole genome shotgun (WGS) entry which is preliminary data.</text>
</comment>
<proteinExistence type="predicted"/>
<dbReference type="PROSITE" id="PS50056">
    <property type="entry name" value="TYR_PHOSPHATASE_2"/>
    <property type="match status" value="1"/>
</dbReference>
<name>A0A7X2MWW3_9CLOT</name>
<evidence type="ECO:0000313" key="4">
    <source>
        <dbReference type="Proteomes" id="UP000460287"/>
    </source>
</evidence>
<dbReference type="InterPro" id="IPR000387">
    <property type="entry name" value="Tyr_Pase_dom"/>
</dbReference>
<dbReference type="AlphaFoldDB" id="A0A7X2MWW3"/>
<dbReference type="SMART" id="SM01301">
    <property type="entry name" value="PTPlike_phytase"/>
    <property type="match status" value="1"/>
</dbReference>
<keyword evidence="1" id="KW-0732">Signal</keyword>
<dbReference type="Pfam" id="PF14566">
    <property type="entry name" value="PTPlike_phytase"/>
    <property type="match status" value="1"/>
</dbReference>
<organism evidence="3 4">
    <name type="scientific">Inconstantimicrobium porci</name>
    <dbReference type="NCBI Taxonomy" id="2652291"/>
    <lineage>
        <taxon>Bacteria</taxon>
        <taxon>Bacillati</taxon>
        <taxon>Bacillota</taxon>
        <taxon>Clostridia</taxon>
        <taxon>Eubacteriales</taxon>
        <taxon>Clostridiaceae</taxon>
        <taxon>Inconstantimicrobium</taxon>
    </lineage>
</organism>
<feature type="signal peptide" evidence="1">
    <location>
        <begin position="1"/>
        <end position="25"/>
    </location>
</feature>
<dbReference type="InterPro" id="IPR029021">
    <property type="entry name" value="Prot-tyrosine_phosphatase-like"/>
</dbReference>
<feature type="domain" description="Tyrosine specific protein phosphatases" evidence="2">
    <location>
        <begin position="205"/>
        <end position="253"/>
    </location>
</feature>
<protein>
    <submittedName>
        <fullName evidence="3">Phytase</fullName>
    </submittedName>
</protein>
<dbReference type="SUPFAM" id="SSF52799">
    <property type="entry name" value="(Phosphotyrosine protein) phosphatases II"/>
    <property type="match status" value="1"/>
</dbReference>
<dbReference type="RefSeq" id="WP_154530468.1">
    <property type="nucleotide sequence ID" value="NZ_VULX01000003.1"/>
</dbReference>
<dbReference type="PROSITE" id="PS00383">
    <property type="entry name" value="TYR_PHOSPHATASE_1"/>
    <property type="match status" value="1"/>
</dbReference>
<dbReference type="InterPro" id="IPR016130">
    <property type="entry name" value="Tyr_Pase_AS"/>
</dbReference>
<dbReference type="EMBL" id="VULX01000003">
    <property type="protein sequence ID" value="MSR90583.1"/>
    <property type="molecule type" value="Genomic_DNA"/>
</dbReference>
<sequence length="306" mass="34961">MNKKNRKKIIALLSCIFLCLFLLGAASEGKSNNLSDTNSDEIHLILDIMRFDQLPTHFRTTADLSVFNNTNINTKGMSTLNISGSEQFSKTNLPLLVDAIKSPYKITDIDLRQESHGFINELPISWANARDNANAGLNLSQINMRENKLLKSVPLNKPLTFYNRPDVTITPTVTYTEETLVKSNGLSYIRIPVTDFDLPDNSAVDYFLNLVKNQSKNSWLHFHCKEGVGRTTTFMIMYDIIKNCNYVSLDDIITRQVNFPVSFKEETKAEFSQGKEFVFLSKFYEYCKSNAKDNNPSWSNWIKLHI</sequence>
<dbReference type="Gene3D" id="3.30.70.1690">
    <property type="match status" value="1"/>
</dbReference>
<reference evidence="3 4" key="1">
    <citation type="submission" date="2019-08" db="EMBL/GenBank/DDBJ databases">
        <title>In-depth cultivation of the pig gut microbiome towards novel bacterial diversity and tailored functional studies.</title>
        <authorList>
            <person name="Wylensek D."/>
            <person name="Hitch T.C.A."/>
            <person name="Clavel T."/>
        </authorList>
    </citation>
    <scope>NUCLEOTIDE SEQUENCE [LARGE SCALE GENOMIC DNA]</scope>
    <source>
        <strain evidence="3 4">WCA-383-APC-5B</strain>
    </source>
</reference>
<evidence type="ECO:0000313" key="3">
    <source>
        <dbReference type="EMBL" id="MSR90583.1"/>
    </source>
</evidence>
<accession>A0A7X2MWW3</accession>
<gene>
    <name evidence="3" type="ORF">FYJ33_03935</name>
</gene>
<feature type="chain" id="PRO_5039050504" evidence="1">
    <location>
        <begin position="26"/>
        <end position="306"/>
    </location>
</feature>
<evidence type="ECO:0000256" key="1">
    <source>
        <dbReference type="SAM" id="SignalP"/>
    </source>
</evidence>
<keyword evidence="4" id="KW-1185">Reference proteome</keyword>
<dbReference type="Proteomes" id="UP000460287">
    <property type="component" value="Unassembled WGS sequence"/>
</dbReference>
<dbReference type="Gene3D" id="3.90.190.10">
    <property type="entry name" value="Protein tyrosine phosphatase superfamily"/>
    <property type="match status" value="1"/>
</dbReference>
<evidence type="ECO:0000259" key="2">
    <source>
        <dbReference type="PROSITE" id="PS50056"/>
    </source>
</evidence>